<reference evidence="8" key="1">
    <citation type="submission" date="2018-01" db="EMBL/GenBank/DDBJ databases">
        <authorList>
            <person name="Mao J.F."/>
        </authorList>
    </citation>
    <scope>NUCLEOTIDE SEQUENCE</scope>
    <source>
        <strain evidence="8">Huo1</strain>
        <tissue evidence="8">Leaf</tissue>
    </source>
</reference>
<reference evidence="8" key="2">
    <citation type="submission" date="2020-08" db="EMBL/GenBank/DDBJ databases">
        <title>Plant Genome Project.</title>
        <authorList>
            <person name="Zhang R.-G."/>
        </authorList>
    </citation>
    <scope>NUCLEOTIDE SEQUENCE</scope>
    <source>
        <strain evidence="8">Huo1</strain>
        <tissue evidence="8">Leaf</tissue>
    </source>
</reference>
<evidence type="ECO:0000256" key="6">
    <source>
        <dbReference type="SAM" id="Phobius"/>
    </source>
</evidence>
<dbReference type="PANTHER" id="PTHR47718">
    <property type="entry name" value="OS01G0519700 PROTEIN"/>
    <property type="match status" value="1"/>
</dbReference>
<feature type="transmembrane region" description="Helical" evidence="6">
    <location>
        <begin position="811"/>
        <end position="828"/>
    </location>
</feature>
<dbReference type="EMBL" id="PNBA02000002">
    <property type="protein sequence ID" value="KAG6434180.1"/>
    <property type="molecule type" value="Genomic_DNA"/>
</dbReference>
<protein>
    <recommendedName>
        <fullName evidence="7">MULE transposase domain-containing protein</fullName>
    </recommendedName>
</protein>
<dbReference type="AlphaFoldDB" id="A0A8X8YQB4"/>
<evidence type="ECO:0000256" key="2">
    <source>
        <dbReference type="ARBA" id="ARBA00022692"/>
    </source>
</evidence>
<keyword evidence="9" id="KW-1185">Reference proteome</keyword>
<feature type="compositionally biased region" description="Acidic residues" evidence="5">
    <location>
        <begin position="20"/>
        <end position="31"/>
    </location>
</feature>
<feature type="region of interest" description="Disordered" evidence="5">
    <location>
        <begin position="1"/>
        <end position="31"/>
    </location>
</feature>
<evidence type="ECO:0000256" key="1">
    <source>
        <dbReference type="ARBA" id="ARBA00004141"/>
    </source>
</evidence>
<gene>
    <name evidence="8" type="ORF">SASPL_105802</name>
</gene>
<evidence type="ECO:0000256" key="3">
    <source>
        <dbReference type="ARBA" id="ARBA00022989"/>
    </source>
</evidence>
<sequence>MEHEVMNEDDGDSYELSNQIEEDGDENMEDEEDLFGADKHACEELMKNGPQSGLEFESRERIFATYQAFAKVKGFSIITRTARSDKYLLLSCGRARKPNAKKYTKKINCPTRLNAIKQDNGNWKISTFCNEHNHDLEPQLSEFMPAHRHLTTHLKVLLEAYDRAGSRLCKSVRTMEVLAGGPSNLGASTRDCRNHVDKMRRLRLGDGDANAIQKMFKRLQQNDRDFFYLIDIGDDSRLRHVMWIHPRSRAAYQDFHDVVSFDTTYLVNQYNMPFGTVVGVNHHHHSILLGCCLLSDERAESFKWFFSNWLDAMGGVQPTAILSDQVESITIALREVLPDSIHRFCLWHIVSKSSKKFRDSSSMDRYDITETRTSSKYPSPNELHFMVEHRPVGGYFDCNCKKFENKGIFFALPEIETIKINQNRRSAAAIKPTMTIALCFTPSFCLQKQFITPKPPLHSYTNPITICATRSRYSITLSTRCSVNQNPESFAALDKPRLEEWLSAAASLYPVYVTVGGVLAFIRPSTFSFFVNMAPNSYSFTLGLIMLSMGITLEFKELIDLFRQRPLSILYGCAAQYTIMPSFGWIVSKLLGLSPSLTVGLILLSCCPGGTASNVVTLLARGDVPLSIVMTVCTTLGAVILTPLLTKILAGTFVPVNAASLSMSTLQVVVAPILLGLYLQSKFPEVVKLLTPFSPLVAVIASSLLASSVFSENVIRLKSSFAASSSSASSLIDSAQSMLSSELGAVVLSVILLHLAGFFVGYLSAALGGFKEPQRRAISIEVGMQNSSLGVVLATSHFALPLVALPSAMSAVLMNIMGSSLGFFWRYIDPSNQKDDLEVAEE</sequence>
<keyword evidence="4 6" id="KW-0472">Membrane</keyword>
<comment type="subcellular location">
    <subcellularLocation>
        <location evidence="1">Membrane</location>
        <topology evidence="1">Multi-pass membrane protein</topology>
    </subcellularLocation>
</comment>
<feature type="transmembrane region" description="Helical" evidence="6">
    <location>
        <begin position="567"/>
        <end position="587"/>
    </location>
</feature>
<keyword evidence="2 6" id="KW-0812">Transmembrane</keyword>
<feature type="transmembrane region" description="Helical" evidence="6">
    <location>
        <begin position="686"/>
        <end position="710"/>
    </location>
</feature>
<feature type="transmembrane region" description="Helical" evidence="6">
    <location>
        <begin position="537"/>
        <end position="555"/>
    </location>
</feature>
<dbReference type="Proteomes" id="UP000298416">
    <property type="component" value="Unassembled WGS sequence"/>
</dbReference>
<dbReference type="InterPro" id="IPR018289">
    <property type="entry name" value="MULE_transposase_dom"/>
</dbReference>
<keyword evidence="3 6" id="KW-1133">Transmembrane helix</keyword>
<feature type="transmembrane region" description="Helical" evidence="6">
    <location>
        <begin position="599"/>
        <end position="619"/>
    </location>
</feature>
<evidence type="ECO:0000256" key="5">
    <source>
        <dbReference type="SAM" id="MobiDB-lite"/>
    </source>
</evidence>
<dbReference type="Pfam" id="PF01758">
    <property type="entry name" value="SBF"/>
    <property type="match status" value="1"/>
</dbReference>
<name>A0A8X8YQB4_SALSN</name>
<proteinExistence type="predicted"/>
<dbReference type="GO" id="GO:0016020">
    <property type="term" value="C:membrane"/>
    <property type="evidence" value="ECO:0007669"/>
    <property type="project" value="UniProtKB-SubCell"/>
</dbReference>
<feature type="domain" description="MULE transposase" evidence="7">
    <location>
        <begin position="258"/>
        <end position="351"/>
    </location>
</feature>
<feature type="transmembrane region" description="Helical" evidence="6">
    <location>
        <begin position="501"/>
        <end position="522"/>
    </location>
</feature>
<feature type="transmembrane region" description="Helical" evidence="6">
    <location>
        <begin position="626"/>
        <end position="646"/>
    </location>
</feature>
<feature type="transmembrane region" description="Helical" evidence="6">
    <location>
        <begin position="743"/>
        <end position="767"/>
    </location>
</feature>
<dbReference type="InterPro" id="IPR002657">
    <property type="entry name" value="BilAc:Na_symport/Acr3"/>
</dbReference>
<comment type="caution">
    <text evidence="8">The sequence shown here is derived from an EMBL/GenBank/DDBJ whole genome shotgun (WGS) entry which is preliminary data.</text>
</comment>
<evidence type="ECO:0000313" key="9">
    <source>
        <dbReference type="Proteomes" id="UP000298416"/>
    </source>
</evidence>
<dbReference type="Gene3D" id="1.20.1530.20">
    <property type="match status" value="1"/>
</dbReference>
<organism evidence="8">
    <name type="scientific">Salvia splendens</name>
    <name type="common">Scarlet sage</name>
    <dbReference type="NCBI Taxonomy" id="180675"/>
    <lineage>
        <taxon>Eukaryota</taxon>
        <taxon>Viridiplantae</taxon>
        <taxon>Streptophyta</taxon>
        <taxon>Embryophyta</taxon>
        <taxon>Tracheophyta</taxon>
        <taxon>Spermatophyta</taxon>
        <taxon>Magnoliopsida</taxon>
        <taxon>eudicotyledons</taxon>
        <taxon>Gunneridae</taxon>
        <taxon>Pentapetalae</taxon>
        <taxon>asterids</taxon>
        <taxon>lamiids</taxon>
        <taxon>Lamiales</taxon>
        <taxon>Lamiaceae</taxon>
        <taxon>Nepetoideae</taxon>
        <taxon>Mentheae</taxon>
        <taxon>Salviinae</taxon>
        <taxon>Salvia</taxon>
        <taxon>Salvia subgen. Calosphace</taxon>
        <taxon>core Calosphace</taxon>
    </lineage>
</organism>
<dbReference type="Pfam" id="PF10551">
    <property type="entry name" value="MULE"/>
    <property type="match status" value="1"/>
</dbReference>
<evidence type="ECO:0000256" key="4">
    <source>
        <dbReference type="ARBA" id="ARBA00023136"/>
    </source>
</evidence>
<feature type="transmembrane region" description="Helical" evidence="6">
    <location>
        <begin position="658"/>
        <end position="679"/>
    </location>
</feature>
<accession>A0A8X8YQB4</accession>
<dbReference type="PANTHER" id="PTHR47718:SF17">
    <property type="entry name" value="PROTEIN FAR1-RELATED SEQUENCE 5-LIKE"/>
    <property type="match status" value="1"/>
</dbReference>
<dbReference type="InterPro" id="IPR038770">
    <property type="entry name" value="Na+/solute_symporter_sf"/>
</dbReference>
<evidence type="ECO:0000259" key="7">
    <source>
        <dbReference type="Pfam" id="PF10551"/>
    </source>
</evidence>
<evidence type="ECO:0000313" key="8">
    <source>
        <dbReference type="EMBL" id="KAG6434180.1"/>
    </source>
</evidence>